<feature type="domain" description="TRAP C4-dicarboxylate transport system permease DctM subunit" evidence="8">
    <location>
        <begin position="5"/>
        <end position="422"/>
    </location>
</feature>
<comment type="subcellular location">
    <subcellularLocation>
        <location evidence="1">Cell inner membrane</location>
        <topology evidence="1">Multi-pass membrane protein</topology>
    </subcellularLocation>
</comment>
<proteinExistence type="predicted"/>
<dbReference type="EMBL" id="FLUQ01000002">
    <property type="protein sequence ID" value="SBW05868.1"/>
    <property type="molecule type" value="Genomic_DNA"/>
</dbReference>
<evidence type="ECO:0000256" key="3">
    <source>
        <dbReference type="ARBA" id="ARBA00022519"/>
    </source>
</evidence>
<name>A0A212K2N3_9DELT</name>
<evidence type="ECO:0000256" key="4">
    <source>
        <dbReference type="ARBA" id="ARBA00022692"/>
    </source>
</evidence>
<keyword evidence="2" id="KW-1003">Cell membrane</keyword>
<keyword evidence="6 7" id="KW-0472">Membrane</keyword>
<dbReference type="PANTHER" id="PTHR33362:SF5">
    <property type="entry name" value="C4-DICARBOXYLATE TRAP TRANSPORTER LARGE PERMEASE PROTEIN DCTM"/>
    <property type="match status" value="1"/>
</dbReference>
<protein>
    <submittedName>
        <fullName evidence="9">TRAP transporter, DctM subunit</fullName>
    </submittedName>
</protein>
<dbReference type="PANTHER" id="PTHR33362">
    <property type="entry name" value="SIALIC ACID TRAP TRANSPORTER PERMEASE PROTEIN SIAT-RELATED"/>
    <property type="match status" value="1"/>
</dbReference>
<dbReference type="GO" id="GO:0005886">
    <property type="term" value="C:plasma membrane"/>
    <property type="evidence" value="ECO:0007669"/>
    <property type="project" value="UniProtKB-SubCell"/>
</dbReference>
<feature type="transmembrane region" description="Helical" evidence="7">
    <location>
        <begin position="170"/>
        <end position="192"/>
    </location>
</feature>
<dbReference type="PIRSF" id="PIRSF006066">
    <property type="entry name" value="HI0050"/>
    <property type="match status" value="1"/>
</dbReference>
<feature type="transmembrane region" description="Helical" evidence="7">
    <location>
        <begin position="135"/>
        <end position="163"/>
    </location>
</feature>
<feature type="transmembrane region" description="Helical" evidence="7">
    <location>
        <begin position="224"/>
        <end position="241"/>
    </location>
</feature>
<keyword evidence="5 7" id="KW-1133">Transmembrane helix</keyword>
<feature type="transmembrane region" description="Helical" evidence="7">
    <location>
        <begin position="313"/>
        <end position="332"/>
    </location>
</feature>
<evidence type="ECO:0000256" key="1">
    <source>
        <dbReference type="ARBA" id="ARBA00004429"/>
    </source>
</evidence>
<dbReference type="NCBIfam" id="TIGR00786">
    <property type="entry name" value="dctM"/>
    <property type="match status" value="1"/>
</dbReference>
<feature type="transmembrane region" description="Helical" evidence="7">
    <location>
        <begin position="282"/>
        <end position="301"/>
    </location>
</feature>
<sequence length="428" mass="45135">MHVIFIVLAAALALSVPIGISLALSAISAYAFGVSRIINPAYVYKSMVDGLNSYPLLAVPLFILSGLIMARGGIAKKLFEFFSYFTGRLTAGLPITAVITCMFYGALSGSGPATTAAVGSMVVPYLESMGYERNFAAALVATAGSLGVIIPPSVPFIIFALAANASVGEMFIAGVIPGIIIAACLSVCAYIHCVRRGEDKELLRANYAAIRKIGFWPLLKDSSWALMTPVIILGGIYGGIFTPTEAATVSVVYSLIIGLFVYKTMALKDMPKVLAETARSLAPLLVVIAAATLFGRVLTLLQMPRMVTDIMSGANISPFVLIAAINLILLFAGMLVNVTSAILILTPVLLPIATAIGMDTIHFGMMMVVNLAIGLVTPPVGADLFVACGMFHIPISTLTRYAIPFIIAFLIALALISYIPALSLVFIR</sequence>
<dbReference type="InterPro" id="IPR010656">
    <property type="entry name" value="DctM"/>
</dbReference>
<keyword evidence="3" id="KW-0997">Cell inner membrane</keyword>
<evidence type="ECO:0000256" key="7">
    <source>
        <dbReference type="SAM" id="Phobius"/>
    </source>
</evidence>
<evidence type="ECO:0000256" key="2">
    <source>
        <dbReference type="ARBA" id="ARBA00022475"/>
    </source>
</evidence>
<feature type="transmembrane region" description="Helical" evidence="7">
    <location>
        <begin position="86"/>
        <end position="107"/>
    </location>
</feature>
<feature type="transmembrane region" description="Helical" evidence="7">
    <location>
        <begin position="57"/>
        <end position="74"/>
    </location>
</feature>
<dbReference type="AlphaFoldDB" id="A0A212K2N3"/>
<feature type="transmembrane region" description="Helical" evidence="7">
    <location>
        <begin position="338"/>
        <end position="356"/>
    </location>
</feature>
<dbReference type="Pfam" id="PF06808">
    <property type="entry name" value="DctM"/>
    <property type="match status" value="1"/>
</dbReference>
<feature type="transmembrane region" description="Helical" evidence="7">
    <location>
        <begin position="368"/>
        <end position="395"/>
    </location>
</feature>
<evidence type="ECO:0000259" key="8">
    <source>
        <dbReference type="Pfam" id="PF06808"/>
    </source>
</evidence>
<accession>A0A212K2N3</accession>
<feature type="transmembrane region" description="Helical" evidence="7">
    <location>
        <begin position="401"/>
        <end position="427"/>
    </location>
</feature>
<reference evidence="9" key="1">
    <citation type="submission" date="2016-04" db="EMBL/GenBank/DDBJ databases">
        <authorList>
            <person name="Evans L.H."/>
            <person name="Alamgir A."/>
            <person name="Owens N."/>
            <person name="Weber N.D."/>
            <person name="Virtaneva K."/>
            <person name="Barbian K."/>
            <person name="Babar A."/>
            <person name="Rosenke K."/>
        </authorList>
    </citation>
    <scope>NUCLEOTIDE SEQUENCE</scope>
    <source>
        <strain evidence="9">86</strain>
    </source>
</reference>
<feature type="transmembrane region" description="Helical" evidence="7">
    <location>
        <begin position="246"/>
        <end position="262"/>
    </location>
</feature>
<keyword evidence="4 7" id="KW-0812">Transmembrane</keyword>
<gene>
    <name evidence="9" type="ORF">KL86DPRO_20563</name>
</gene>
<dbReference type="InterPro" id="IPR004681">
    <property type="entry name" value="TRAP_DctM"/>
</dbReference>
<evidence type="ECO:0000256" key="5">
    <source>
        <dbReference type="ARBA" id="ARBA00022989"/>
    </source>
</evidence>
<dbReference type="GO" id="GO:0022857">
    <property type="term" value="F:transmembrane transporter activity"/>
    <property type="evidence" value="ECO:0007669"/>
    <property type="project" value="TreeGrafter"/>
</dbReference>
<organism evidence="9">
    <name type="scientific">uncultured delta proteobacterium</name>
    <dbReference type="NCBI Taxonomy" id="34034"/>
    <lineage>
        <taxon>Bacteria</taxon>
        <taxon>Deltaproteobacteria</taxon>
        <taxon>environmental samples</taxon>
    </lineage>
</organism>
<evidence type="ECO:0000256" key="6">
    <source>
        <dbReference type="ARBA" id="ARBA00023136"/>
    </source>
</evidence>
<evidence type="ECO:0000313" key="9">
    <source>
        <dbReference type="EMBL" id="SBW05868.1"/>
    </source>
</evidence>